<dbReference type="Gramene" id="KOM47873">
    <property type="protein sequence ID" value="KOM47873"/>
    <property type="gene ID" value="LR48_Vigan07g157700"/>
</dbReference>
<sequence length="107" mass="12190">MQHNNIQIKLDKLPLPLSVTERSLRSKWVHPTINPSTLNAQQFSKTKPHKRPTIAQNDMNSGNQNIGLHVPDNERLKRRRTYPFRARNRSVQTEALDTGGVATVPES</sequence>
<evidence type="ECO:0000313" key="2">
    <source>
        <dbReference type="EMBL" id="KOM47873.1"/>
    </source>
</evidence>
<feature type="compositionally biased region" description="Polar residues" evidence="1">
    <location>
        <begin position="54"/>
        <end position="66"/>
    </location>
</feature>
<organism evidence="2 3">
    <name type="scientific">Phaseolus angularis</name>
    <name type="common">Azuki bean</name>
    <name type="synonym">Vigna angularis</name>
    <dbReference type="NCBI Taxonomy" id="3914"/>
    <lineage>
        <taxon>Eukaryota</taxon>
        <taxon>Viridiplantae</taxon>
        <taxon>Streptophyta</taxon>
        <taxon>Embryophyta</taxon>
        <taxon>Tracheophyta</taxon>
        <taxon>Spermatophyta</taxon>
        <taxon>Magnoliopsida</taxon>
        <taxon>eudicotyledons</taxon>
        <taxon>Gunneridae</taxon>
        <taxon>Pentapetalae</taxon>
        <taxon>rosids</taxon>
        <taxon>fabids</taxon>
        <taxon>Fabales</taxon>
        <taxon>Fabaceae</taxon>
        <taxon>Papilionoideae</taxon>
        <taxon>50 kb inversion clade</taxon>
        <taxon>NPAAA clade</taxon>
        <taxon>indigoferoid/millettioid clade</taxon>
        <taxon>Phaseoleae</taxon>
        <taxon>Vigna</taxon>
    </lineage>
</organism>
<gene>
    <name evidence="2" type="ORF">LR48_Vigan07g157700</name>
</gene>
<accession>A0A0L9UYL2</accession>
<dbReference type="AlphaFoldDB" id="A0A0L9UYL2"/>
<feature type="region of interest" description="Disordered" evidence="1">
    <location>
        <begin position="32"/>
        <end position="76"/>
    </location>
</feature>
<feature type="compositionally biased region" description="Polar residues" evidence="1">
    <location>
        <begin position="33"/>
        <end position="45"/>
    </location>
</feature>
<evidence type="ECO:0000256" key="1">
    <source>
        <dbReference type="SAM" id="MobiDB-lite"/>
    </source>
</evidence>
<evidence type="ECO:0000313" key="3">
    <source>
        <dbReference type="Proteomes" id="UP000053144"/>
    </source>
</evidence>
<proteinExistence type="predicted"/>
<dbReference type="Proteomes" id="UP000053144">
    <property type="component" value="Chromosome 7"/>
</dbReference>
<protein>
    <submittedName>
        <fullName evidence="2">Uncharacterized protein</fullName>
    </submittedName>
</protein>
<name>A0A0L9UYL2_PHAAN</name>
<dbReference type="EMBL" id="CM003377">
    <property type="protein sequence ID" value="KOM47873.1"/>
    <property type="molecule type" value="Genomic_DNA"/>
</dbReference>
<reference evidence="3" key="1">
    <citation type="journal article" date="2015" name="Proc. Natl. Acad. Sci. U.S.A.">
        <title>Genome sequencing of adzuki bean (Vigna angularis) provides insight into high starch and low fat accumulation and domestication.</title>
        <authorList>
            <person name="Yang K."/>
            <person name="Tian Z."/>
            <person name="Chen C."/>
            <person name="Luo L."/>
            <person name="Zhao B."/>
            <person name="Wang Z."/>
            <person name="Yu L."/>
            <person name="Li Y."/>
            <person name="Sun Y."/>
            <person name="Li W."/>
            <person name="Chen Y."/>
            <person name="Li Y."/>
            <person name="Zhang Y."/>
            <person name="Ai D."/>
            <person name="Zhao J."/>
            <person name="Shang C."/>
            <person name="Ma Y."/>
            <person name="Wu B."/>
            <person name="Wang M."/>
            <person name="Gao L."/>
            <person name="Sun D."/>
            <person name="Zhang P."/>
            <person name="Guo F."/>
            <person name="Wang W."/>
            <person name="Li Y."/>
            <person name="Wang J."/>
            <person name="Varshney R.K."/>
            <person name="Wang J."/>
            <person name="Ling H.Q."/>
            <person name="Wan P."/>
        </authorList>
    </citation>
    <scope>NUCLEOTIDE SEQUENCE</scope>
    <source>
        <strain evidence="3">cv. Jingnong 6</strain>
    </source>
</reference>